<protein>
    <submittedName>
        <fullName evidence="4">Fibronectin, type III</fullName>
    </submittedName>
</protein>
<evidence type="ECO:0000256" key="1">
    <source>
        <dbReference type="SAM" id="MobiDB-lite"/>
    </source>
</evidence>
<dbReference type="Gene3D" id="2.60.40.10">
    <property type="entry name" value="Immunoglobulins"/>
    <property type="match status" value="1"/>
</dbReference>
<dbReference type="SUPFAM" id="SSF51126">
    <property type="entry name" value="Pectin lyase-like"/>
    <property type="match status" value="1"/>
</dbReference>
<dbReference type="InterPro" id="IPR013783">
    <property type="entry name" value="Ig-like_fold"/>
</dbReference>
<dbReference type="Gene3D" id="2.160.20.10">
    <property type="entry name" value="Single-stranded right-handed beta-helix, Pectin lyase-like"/>
    <property type="match status" value="2"/>
</dbReference>
<dbReference type="InterPro" id="IPR003961">
    <property type="entry name" value="FN3_dom"/>
</dbReference>
<accession>Q2ILL0</accession>
<dbReference type="eggNOG" id="COG3325">
    <property type="taxonomic scope" value="Bacteria"/>
</dbReference>
<keyword evidence="2" id="KW-0732">Signal</keyword>
<evidence type="ECO:0000313" key="5">
    <source>
        <dbReference type="Proteomes" id="UP000001935"/>
    </source>
</evidence>
<dbReference type="InterPro" id="IPR012334">
    <property type="entry name" value="Pectin_lyas_fold"/>
</dbReference>
<dbReference type="Gene3D" id="2.60.120.430">
    <property type="entry name" value="Galactose-binding lectin"/>
    <property type="match status" value="1"/>
</dbReference>
<dbReference type="eggNOG" id="COG4733">
    <property type="taxonomic scope" value="Bacteria"/>
</dbReference>
<name>Q2ILL0_ANADE</name>
<dbReference type="HOGENOM" id="CLU_281148_0_0_7"/>
<organism evidence="4 5">
    <name type="scientific">Anaeromyxobacter dehalogenans (strain 2CP-C)</name>
    <dbReference type="NCBI Taxonomy" id="290397"/>
    <lineage>
        <taxon>Bacteria</taxon>
        <taxon>Pseudomonadati</taxon>
        <taxon>Myxococcota</taxon>
        <taxon>Myxococcia</taxon>
        <taxon>Myxococcales</taxon>
        <taxon>Cystobacterineae</taxon>
        <taxon>Anaeromyxobacteraceae</taxon>
        <taxon>Anaeromyxobacter</taxon>
    </lineage>
</organism>
<dbReference type="PROSITE" id="PS51257">
    <property type="entry name" value="PROKAR_LIPOPROTEIN"/>
    <property type="match status" value="1"/>
</dbReference>
<dbReference type="CDD" id="cd00063">
    <property type="entry name" value="FN3"/>
    <property type="match status" value="1"/>
</dbReference>
<dbReference type="PROSITE" id="PS50853">
    <property type="entry name" value="FN3"/>
    <property type="match status" value="1"/>
</dbReference>
<dbReference type="Pfam" id="PF12708">
    <property type="entry name" value="Pect-lyase_RHGA_epim"/>
    <property type="match status" value="1"/>
</dbReference>
<dbReference type="SMART" id="SM00060">
    <property type="entry name" value="FN3"/>
    <property type="match status" value="1"/>
</dbReference>
<feature type="domain" description="Fibronectin type-III" evidence="3">
    <location>
        <begin position="203"/>
        <end position="294"/>
    </location>
</feature>
<dbReference type="STRING" id="290397.Adeh_2773"/>
<gene>
    <name evidence="4" type="ordered locus">Adeh_2773</name>
</gene>
<dbReference type="Proteomes" id="UP000001935">
    <property type="component" value="Chromosome"/>
</dbReference>
<reference evidence="4" key="1">
    <citation type="submission" date="2006-01" db="EMBL/GenBank/DDBJ databases">
        <title>Complete sequence of Anaeromyxobacter dehalogenans 2CP-C.</title>
        <authorList>
            <consortium name="US DOE Joint Genome Institute"/>
            <person name="Copeland A."/>
            <person name="Lucas S."/>
            <person name="Lapidus A."/>
            <person name="Barry K."/>
            <person name="Detter J.C."/>
            <person name="Glavina T."/>
            <person name="Hammon N."/>
            <person name="Israni S."/>
            <person name="Pitluck S."/>
            <person name="Brettin T."/>
            <person name="Bruce D."/>
            <person name="Han C."/>
            <person name="Tapia R."/>
            <person name="Gilna P."/>
            <person name="Kiss H."/>
            <person name="Schmutz J."/>
            <person name="Larimer F."/>
            <person name="Land M."/>
            <person name="Kyrpides N."/>
            <person name="Anderson I."/>
            <person name="Sanford R.A."/>
            <person name="Ritalahti K.M."/>
            <person name="Thomas H.S."/>
            <person name="Kirby J.R."/>
            <person name="Zhulin I.B."/>
            <person name="Loeffler F.E."/>
            <person name="Richardson P."/>
        </authorList>
    </citation>
    <scope>NUCLEOTIDE SEQUENCE</scope>
    <source>
        <strain evidence="4">2CP-C</strain>
    </source>
</reference>
<feature type="region of interest" description="Disordered" evidence="1">
    <location>
        <begin position="536"/>
        <end position="568"/>
    </location>
</feature>
<proteinExistence type="predicted"/>
<dbReference type="AlphaFoldDB" id="Q2ILL0"/>
<dbReference type="InterPro" id="IPR011050">
    <property type="entry name" value="Pectin_lyase_fold/virulence"/>
</dbReference>
<feature type="signal peptide" evidence="2">
    <location>
        <begin position="1"/>
        <end position="24"/>
    </location>
</feature>
<dbReference type="EMBL" id="CP000251">
    <property type="protein sequence ID" value="ABC82543.1"/>
    <property type="molecule type" value="Genomic_DNA"/>
</dbReference>
<dbReference type="KEGG" id="ade:Adeh_2773"/>
<dbReference type="SUPFAM" id="SSF49265">
    <property type="entry name" value="Fibronectin type III"/>
    <property type="match status" value="1"/>
</dbReference>
<dbReference type="InterPro" id="IPR024535">
    <property type="entry name" value="RHGA/B-epi-like_pectate_lyase"/>
</dbReference>
<dbReference type="InterPro" id="IPR036116">
    <property type="entry name" value="FN3_sf"/>
</dbReference>
<feature type="chain" id="PRO_5004209983" evidence="2">
    <location>
        <begin position="25"/>
        <end position="1115"/>
    </location>
</feature>
<evidence type="ECO:0000313" key="4">
    <source>
        <dbReference type="EMBL" id="ABC82543.1"/>
    </source>
</evidence>
<evidence type="ECO:0000256" key="2">
    <source>
        <dbReference type="SAM" id="SignalP"/>
    </source>
</evidence>
<evidence type="ECO:0000259" key="3">
    <source>
        <dbReference type="PROSITE" id="PS50853"/>
    </source>
</evidence>
<dbReference type="CAZy" id="CBM8">
    <property type="family name" value="Carbohydrate-Binding Module Family 8"/>
</dbReference>
<sequence length="1115" mass="113742">MPRRAVPGTRCAAALLAAVLLATACGGEQPAGSLGAASAALAPGAAVYADALGAEWSDQSSAPHDLSNATPVHSGASSIAVDFAPWSDLRFQTAGLSTAGLTELTLYVNGGASGARRALAVRASIGGVPTPEAALAPYCDGGRIPKNAWVRCAVPLAAIGAVDATIDGIVIAEDAGKSQARMYVDDVSFEGTATTTPDPTPALPAAPTGVAAAATTAGVAVSWAPVSGATGYEVYRSATQTGAETNLTPAPVTAAAYTDTAVVAGSTYWYTVSAIGAAGEGPRSTAVSATVPAPTSTPAQPIYSDAMVSPWADWSWAGVYSLASTAPVASGTRAISVQFGPWEGIYFSRAAFAPDTGSSLRLYVNGGAGGAGAALRVRAVVNGAWTDGADLGPYCQGGAVPANAWVACAVPMSALAPAGAAITGVAVQEWRGLSLPTLYFDDLGVTTSSGSTPAPAPVAVAIGPSSAAVTAGGSAQFTATVSGSTNTAVTWSVQEGAAGGTVTASGLYTAPATAGTYHVVATSAADPSRSAAAAVTVSSPTVVDPPPSGIAGDPIPPERRTTWAPGVPGGVPARTTICATVTPAWASSRGLAAFGTDGSGDAQPAIQAAVNGCAEGQVVYLPAGTYRLNSYLQITKGVTLRGAGKTQTRLRAYLSSTAVIYVWRGWPTWAAAVNVTADVPKGATTIPVADASSFAVGDIVQIDQLDDPSYLFYGGVQYFKRPDYGPATSGPRSMGQTVEVTGKSGNLLTIRPQIHLGFDVAFAAQVFKAPVTVKYAGIEDLYVTGGQNNQIHMMDTAYCWVKGVESDGTVSANPAADGTLGQGNGMRGAHLLVERSFRNEIRDSYFHHATRVVQGGGAYGISLSEHTSDTLVENNIVYYMNKPVTLRASGGGNVIAYNYIDDAWTSADRGLQETTLDLGHASFPYMELAEGNYSPQIATENVWGNSGWMTLFRNYASGKQERTDAFETYQIAAIAMEVKAMYMNVVGNVLGTPGPVGLNGTTMAYEVTSNPPGQGRPAVFRLGHGVGAGSGYDDISTYESPTAPGSTASMMLRAGNWDYVRNQLDVAPATTLPDSLYLAAKPAFFGSSPWPWVDPAGSTKVAVLPAKARFDAGTP</sequence>